<feature type="active site" description="Proton donor" evidence="2">
    <location>
        <position position="37"/>
    </location>
</feature>
<keyword evidence="1 2" id="KW-0378">Hydrolase</keyword>
<feature type="short sequence motif" description="HXTX 1" evidence="2">
    <location>
        <begin position="37"/>
        <end position="40"/>
    </location>
</feature>
<dbReference type="InterPro" id="IPR009097">
    <property type="entry name" value="Cyclic_Pdiesterase"/>
</dbReference>
<evidence type="ECO:0000256" key="1">
    <source>
        <dbReference type="ARBA" id="ARBA00022801"/>
    </source>
</evidence>
<dbReference type="OrthoDB" id="9793819at2"/>
<evidence type="ECO:0000313" key="4">
    <source>
        <dbReference type="EMBL" id="MXP65697.1"/>
    </source>
</evidence>
<reference evidence="4 5" key="1">
    <citation type="submission" date="2019-03" db="EMBL/GenBank/DDBJ databases">
        <title>Roseomonas sp. a novel Roseomonas species isolated from Sea whip Gorgonian.</title>
        <authorList>
            <person name="Li F."/>
            <person name="Pan X."/>
            <person name="Huang S."/>
            <person name="Li Z."/>
            <person name="Meng B."/>
        </authorList>
    </citation>
    <scope>NUCLEOTIDE SEQUENCE [LARGE SCALE GENOMIC DNA]</scope>
    <source>
        <strain evidence="4 5">M0104</strain>
    </source>
</reference>
<comment type="caution">
    <text evidence="4">The sequence shown here is derived from an EMBL/GenBank/DDBJ whole genome shotgun (WGS) entry which is preliminary data.</text>
</comment>
<feature type="domain" description="Phosphoesterase HXTX" evidence="3">
    <location>
        <begin position="8"/>
        <end position="78"/>
    </location>
</feature>
<dbReference type="NCBIfam" id="TIGR02258">
    <property type="entry name" value="2_5_ligase"/>
    <property type="match status" value="1"/>
</dbReference>
<dbReference type="PANTHER" id="PTHR35561">
    <property type="entry name" value="RNA 2',3'-CYCLIC PHOSPHODIESTERASE"/>
    <property type="match status" value="1"/>
</dbReference>
<dbReference type="EC" id="3.1.4.58" evidence="2"/>
<evidence type="ECO:0000259" key="3">
    <source>
        <dbReference type="Pfam" id="PF02834"/>
    </source>
</evidence>
<comment type="function">
    <text evidence="2">Hydrolyzes RNA 2',3'-cyclic phosphodiester to an RNA 2'-phosphomonoester.</text>
</comment>
<dbReference type="RefSeq" id="WP_160939101.1">
    <property type="nucleotide sequence ID" value="NZ_SNVJ01000025.1"/>
</dbReference>
<dbReference type="InterPro" id="IPR004175">
    <property type="entry name" value="RNA_CPDase"/>
</dbReference>
<evidence type="ECO:0000313" key="5">
    <source>
        <dbReference type="Proteomes" id="UP000460715"/>
    </source>
</evidence>
<sequence length="194" mass="21429">MPRLFVALPVPEALRVQLADLAGGIPGARWVPPENYHLTLRFIGEVNGWQADEVDDALSGIRGRPFELQLSGVDVFEKAGRIHSLHVKAERSERLAHLQSKVETALQRAGLPPERRRFTPHITLARTDKAAPDKLIAFVQAHNLFRPPAVVMDHFSLFSSRLGKEQAHYEAEVDYALDAAPNGNEAHPGREAGA</sequence>
<dbReference type="Pfam" id="PF02834">
    <property type="entry name" value="LigT_PEase"/>
    <property type="match status" value="2"/>
</dbReference>
<protein>
    <recommendedName>
        <fullName evidence="2">RNA 2',3'-cyclic phosphodiesterase</fullName>
        <shortName evidence="2">RNA 2',3'-CPDase</shortName>
        <ecNumber evidence="2">3.1.4.58</ecNumber>
    </recommendedName>
</protein>
<dbReference type="PANTHER" id="PTHR35561:SF1">
    <property type="entry name" value="RNA 2',3'-CYCLIC PHOSPHODIESTERASE"/>
    <property type="match status" value="1"/>
</dbReference>
<dbReference type="GO" id="GO:0004113">
    <property type="term" value="F:2',3'-cyclic-nucleotide 3'-phosphodiesterase activity"/>
    <property type="evidence" value="ECO:0007669"/>
    <property type="project" value="InterPro"/>
</dbReference>
<dbReference type="SUPFAM" id="SSF55144">
    <property type="entry name" value="LigT-like"/>
    <property type="match status" value="1"/>
</dbReference>
<gene>
    <name evidence="4" type="primary">thpR</name>
    <name evidence="4" type="ORF">E0493_20310</name>
</gene>
<dbReference type="Gene3D" id="3.90.1140.10">
    <property type="entry name" value="Cyclic phosphodiesterase"/>
    <property type="match status" value="1"/>
</dbReference>
<feature type="domain" description="Phosphoesterase HXTX" evidence="3">
    <location>
        <begin position="90"/>
        <end position="165"/>
    </location>
</feature>
<dbReference type="EMBL" id="SNVJ01000025">
    <property type="protein sequence ID" value="MXP65697.1"/>
    <property type="molecule type" value="Genomic_DNA"/>
</dbReference>
<dbReference type="InterPro" id="IPR014051">
    <property type="entry name" value="Phosphoesterase_HXTX"/>
</dbReference>
<accession>A0A845BK89</accession>
<dbReference type="Proteomes" id="UP000460715">
    <property type="component" value="Unassembled WGS sequence"/>
</dbReference>
<name>A0A845BK89_9PROT</name>
<dbReference type="GO" id="GO:0008664">
    <property type="term" value="F:RNA 2',3'-cyclic 3'-phosphodiesterase activity"/>
    <property type="evidence" value="ECO:0007669"/>
    <property type="project" value="UniProtKB-EC"/>
</dbReference>
<feature type="active site" description="Proton acceptor" evidence="2">
    <location>
        <position position="121"/>
    </location>
</feature>
<comment type="catalytic activity">
    <reaction evidence="2">
        <text>a 3'-end 2',3'-cyclophospho-ribonucleotide-RNA + H2O = a 3'-end 2'-phospho-ribonucleotide-RNA + H(+)</text>
        <dbReference type="Rhea" id="RHEA:11828"/>
        <dbReference type="Rhea" id="RHEA-COMP:10464"/>
        <dbReference type="Rhea" id="RHEA-COMP:17353"/>
        <dbReference type="ChEBI" id="CHEBI:15377"/>
        <dbReference type="ChEBI" id="CHEBI:15378"/>
        <dbReference type="ChEBI" id="CHEBI:83064"/>
        <dbReference type="ChEBI" id="CHEBI:173113"/>
        <dbReference type="EC" id="3.1.4.58"/>
    </reaction>
</comment>
<keyword evidence="5" id="KW-1185">Reference proteome</keyword>
<feature type="short sequence motif" description="HXTX 2" evidence="2">
    <location>
        <begin position="121"/>
        <end position="124"/>
    </location>
</feature>
<organism evidence="4 5">
    <name type="scientific">Teichococcus coralli</name>
    <dbReference type="NCBI Taxonomy" id="2545983"/>
    <lineage>
        <taxon>Bacteria</taxon>
        <taxon>Pseudomonadati</taxon>
        <taxon>Pseudomonadota</taxon>
        <taxon>Alphaproteobacteria</taxon>
        <taxon>Acetobacterales</taxon>
        <taxon>Roseomonadaceae</taxon>
        <taxon>Roseomonas</taxon>
    </lineage>
</organism>
<proteinExistence type="inferred from homology"/>
<comment type="similarity">
    <text evidence="2">Belongs to the 2H phosphoesterase superfamily. ThpR family.</text>
</comment>
<dbReference type="HAMAP" id="MF_01940">
    <property type="entry name" value="RNA_CPDase"/>
    <property type="match status" value="1"/>
</dbReference>
<dbReference type="AlphaFoldDB" id="A0A845BK89"/>
<evidence type="ECO:0000256" key="2">
    <source>
        <dbReference type="HAMAP-Rule" id="MF_01940"/>
    </source>
</evidence>